<dbReference type="AlphaFoldDB" id="A0A399J7S8"/>
<keyword evidence="4" id="KW-1003">Cell membrane</keyword>
<feature type="transmembrane region" description="Helical" evidence="10">
    <location>
        <begin position="377"/>
        <end position="396"/>
    </location>
</feature>
<feature type="transmembrane region" description="Helical" evidence="10">
    <location>
        <begin position="139"/>
        <end position="158"/>
    </location>
</feature>
<evidence type="ECO:0000256" key="10">
    <source>
        <dbReference type="SAM" id="Phobius"/>
    </source>
</evidence>
<keyword evidence="8 10" id="KW-0472">Membrane</keyword>
<name>A0A399J7S8_9MICC</name>
<evidence type="ECO:0000256" key="4">
    <source>
        <dbReference type="ARBA" id="ARBA00022475"/>
    </source>
</evidence>
<dbReference type="PANTHER" id="PTHR43373">
    <property type="entry name" value="NA(+)/H(+) ANTIPORTER SUBUNIT"/>
    <property type="match status" value="1"/>
</dbReference>
<dbReference type="Pfam" id="PF00361">
    <property type="entry name" value="Proton_antipo_M"/>
    <property type="match status" value="1"/>
</dbReference>
<dbReference type="RefSeq" id="WP_119425373.1">
    <property type="nucleotide sequence ID" value="NZ_QQXK01000025.1"/>
</dbReference>
<evidence type="ECO:0000256" key="9">
    <source>
        <dbReference type="RuleBase" id="RU000320"/>
    </source>
</evidence>
<evidence type="ECO:0000313" key="17">
    <source>
        <dbReference type="Proteomes" id="UP000265419"/>
    </source>
</evidence>
<dbReference type="Pfam" id="PF13244">
    <property type="entry name" value="MbhD"/>
    <property type="match status" value="1"/>
</dbReference>
<evidence type="ECO:0000313" key="16">
    <source>
        <dbReference type="EMBL" id="RII41568.1"/>
    </source>
</evidence>
<evidence type="ECO:0000256" key="6">
    <source>
        <dbReference type="ARBA" id="ARBA00022989"/>
    </source>
</evidence>
<feature type="transmembrane region" description="Helical" evidence="10">
    <location>
        <begin position="609"/>
        <end position="627"/>
    </location>
</feature>
<feature type="domain" description="MrpA C-terminal/MbhE" evidence="15">
    <location>
        <begin position="691"/>
        <end position="770"/>
    </location>
</feature>
<comment type="subcellular location">
    <subcellularLocation>
        <location evidence="1">Cell membrane</location>
        <topology evidence="1">Multi-pass membrane protein</topology>
    </subcellularLocation>
    <subcellularLocation>
        <location evidence="9">Membrane</location>
        <topology evidence="9">Multi-pass membrane protein</topology>
    </subcellularLocation>
</comment>
<evidence type="ECO:0000256" key="8">
    <source>
        <dbReference type="ARBA" id="ARBA00023136"/>
    </source>
</evidence>
<feature type="transmembrane region" description="Helical" evidence="10">
    <location>
        <begin position="897"/>
        <end position="920"/>
    </location>
</feature>
<dbReference type="PANTHER" id="PTHR43373:SF1">
    <property type="entry name" value="NA(+)_H(+) ANTIPORTER SUBUNIT A"/>
    <property type="match status" value="1"/>
</dbReference>
<dbReference type="PRINTS" id="PR01434">
    <property type="entry name" value="NADHDHGNASE5"/>
</dbReference>
<feature type="transmembrane region" description="Helical" evidence="10">
    <location>
        <begin position="940"/>
        <end position="962"/>
    </location>
</feature>
<dbReference type="Pfam" id="PF04039">
    <property type="entry name" value="MnhB"/>
    <property type="match status" value="1"/>
</dbReference>
<dbReference type="InterPro" id="IPR001516">
    <property type="entry name" value="Proton_antipo_N"/>
</dbReference>
<keyword evidence="6 10" id="KW-1133">Transmembrane helix</keyword>
<feature type="transmembrane region" description="Helical" evidence="10">
    <location>
        <begin position="456"/>
        <end position="477"/>
    </location>
</feature>
<organism evidence="16 17">
    <name type="scientific">Galactobacter valiniphilus</name>
    <dbReference type="NCBI Taxonomy" id="2676122"/>
    <lineage>
        <taxon>Bacteria</taxon>
        <taxon>Bacillati</taxon>
        <taxon>Actinomycetota</taxon>
        <taxon>Actinomycetes</taxon>
        <taxon>Micrococcales</taxon>
        <taxon>Micrococcaceae</taxon>
        <taxon>Galactobacter</taxon>
    </lineage>
</organism>
<dbReference type="InterPro" id="IPR001750">
    <property type="entry name" value="ND/Mrp_TM"/>
</dbReference>
<keyword evidence="3" id="KW-0050">Antiport</keyword>
<feature type="transmembrane region" description="Helical" evidence="10">
    <location>
        <begin position="332"/>
        <end position="356"/>
    </location>
</feature>
<feature type="transmembrane region" description="Helical" evidence="10">
    <location>
        <begin position="6"/>
        <end position="22"/>
    </location>
</feature>
<keyword evidence="2" id="KW-0813">Transport</keyword>
<evidence type="ECO:0000259" key="14">
    <source>
        <dbReference type="Pfam" id="PF13244"/>
    </source>
</evidence>
<feature type="transmembrane region" description="Helical" evidence="10">
    <location>
        <begin position="115"/>
        <end position="133"/>
    </location>
</feature>
<feature type="transmembrane region" description="Helical" evidence="10">
    <location>
        <begin position="692"/>
        <end position="715"/>
    </location>
</feature>
<feature type="transmembrane region" description="Helical" evidence="10">
    <location>
        <begin position="865"/>
        <end position="885"/>
    </location>
</feature>
<dbReference type="InterPro" id="IPR025383">
    <property type="entry name" value="MrpA_C/MbhD"/>
</dbReference>
<keyword evidence="7" id="KW-0406">Ion transport</keyword>
<sequence>MLMVLTGLFVMALLAPLLVRWFGRSAFYLLALAPAAGFVWLLFQLPAVLAAEQTAGLGQPNAPPQEGGSWIPSLGVELVFRLDALSAALCLLILGVGALVLAYCARYFKSEDASIGPFAAQLTAFAGAMFGLVTSDDLIVLFVFWELTTILSYLLIGYSRSRMFARRSALQALLVTTAGGLAMLVGLVALGVTAGTYSLTAILAMAPEVVAQGGVVNAAIVLILIGAVSKSALVPLHFWLPGAMAAPTPVSAYLHAAAMVKAGVYLVARLAPGFAEAEVWRWTVITLGLLTLLVGGWRALRQSDIKLILAYGTVSQLGLLVMVVGLGTANAALAGLALMLSHGLFKSALFLIVGIIDHGTGTRDLNKLSGLWRRHKVLFAAALISAASMAGIPPVFGFVAKEAVLASTLELPGTLAGWVTAGVVVGSILTFAYAARFVWGAFATKPGVAPTASAPLGWEFAAAPVLLSALTVVFGPFPGPLDAVITPYAKTLPGADHLEYLALWHGFNLPLALTGVTIAVGLLLFLGRERVSAAQDKLFPVFDAERGYRHTMAGIDWLAVRLTGLIQRGQLSYYLMVILITALAVPTIAAVVMSTPWPTWEQIVWADSPVQAIIGVAMIVGAIGALRAGRRFQAILMVSITGYGMAAIFALQGAPDLALTQVLVETIVLVAFVLALRVLPSSLPSSTGRKRRLVRAIVAIGFGVAMAAIAAIAMASRTAEPVSLNFPQLAYEGGHGRNIVNVTLVDIRAWDTFGEITVLAAAATGVASLIFVVGRGDRLRRTTRDGSAQIAAGSLDRGVAGGASQRVAKVFTEVAKGAPQNNWLVAGRTLAPERRSIIIEVVTRLLFHTFVLLSIYLLLAGHNTPGGGFAGGLLAGMALTLRYLAGGRVELFESIRLGPGTLLGSGLAIAALSGLAPLFFGGQVFQTAVVEFWFLGWHKFVTSTIFDIGVYLVVVGLVLDVLTSLGAELDRRWDAAPRAVRELNKEAMG</sequence>
<feature type="domain" description="MrpA C-terminal/MbhD" evidence="14">
    <location>
        <begin position="617"/>
        <end position="680"/>
    </location>
</feature>
<dbReference type="NCBIfam" id="NF009284">
    <property type="entry name" value="PRK12644.1"/>
    <property type="match status" value="1"/>
</dbReference>
<feature type="transmembrane region" description="Helical" evidence="10">
    <location>
        <begin position="280"/>
        <end position="300"/>
    </location>
</feature>
<dbReference type="InterPro" id="IPR007182">
    <property type="entry name" value="MnhB"/>
</dbReference>
<dbReference type="GO" id="GO:0005886">
    <property type="term" value="C:plasma membrane"/>
    <property type="evidence" value="ECO:0007669"/>
    <property type="project" value="UniProtKB-SubCell"/>
</dbReference>
<feature type="transmembrane region" description="Helical" evidence="10">
    <location>
        <begin position="416"/>
        <end position="435"/>
    </location>
</feature>
<feature type="transmembrane region" description="Helical" evidence="10">
    <location>
        <begin position="756"/>
        <end position="774"/>
    </location>
</feature>
<dbReference type="InterPro" id="IPR046806">
    <property type="entry name" value="MrpA_C/MbhE"/>
</dbReference>
<evidence type="ECO:0000256" key="7">
    <source>
        <dbReference type="ARBA" id="ARBA00023065"/>
    </source>
</evidence>
<dbReference type="GO" id="GO:0006811">
    <property type="term" value="P:monoatomic ion transport"/>
    <property type="evidence" value="ECO:0007669"/>
    <property type="project" value="UniProtKB-KW"/>
</dbReference>
<feature type="transmembrane region" description="Helical" evidence="10">
    <location>
        <begin position="837"/>
        <end position="859"/>
    </location>
</feature>
<evidence type="ECO:0000256" key="5">
    <source>
        <dbReference type="ARBA" id="ARBA00022692"/>
    </source>
</evidence>
<comment type="caution">
    <text evidence="16">The sequence shown here is derived from an EMBL/GenBank/DDBJ whole genome shotgun (WGS) entry which is preliminary data.</text>
</comment>
<feature type="transmembrane region" description="Helical" evidence="10">
    <location>
        <begin position="658"/>
        <end position="680"/>
    </location>
</feature>
<accession>A0A399J7S8</accession>
<evidence type="ECO:0000256" key="2">
    <source>
        <dbReference type="ARBA" id="ARBA00022448"/>
    </source>
</evidence>
<evidence type="ECO:0000256" key="3">
    <source>
        <dbReference type="ARBA" id="ARBA00022449"/>
    </source>
</evidence>
<reference evidence="16 17" key="1">
    <citation type="submission" date="2018-07" db="EMBL/GenBank/DDBJ databases">
        <title>Arthrobacter sp. nov., isolated from raw cow's milk with high bacterial count.</title>
        <authorList>
            <person name="Hahne J."/>
            <person name="Isele D."/>
            <person name="Lipski A."/>
        </authorList>
    </citation>
    <scope>NUCLEOTIDE SEQUENCE [LARGE SCALE GENOMIC DNA]</scope>
    <source>
        <strain evidence="16 17">JZ R-35</strain>
    </source>
</reference>
<proteinExistence type="predicted"/>
<feature type="transmembrane region" description="Helical" evidence="10">
    <location>
        <begin position="29"/>
        <end position="51"/>
    </location>
</feature>
<dbReference type="Pfam" id="PF20501">
    <property type="entry name" value="MbhE"/>
    <property type="match status" value="1"/>
</dbReference>
<evidence type="ECO:0000259" key="12">
    <source>
        <dbReference type="Pfam" id="PF00662"/>
    </source>
</evidence>
<dbReference type="EMBL" id="QQXK01000025">
    <property type="protein sequence ID" value="RII41568.1"/>
    <property type="molecule type" value="Genomic_DNA"/>
</dbReference>
<feature type="domain" description="NADH-Ubiquinone oxidoreductase (complex I) chain 5 N-terminal" evidence="12">
    <location>
        <begin position="71"/>
        <end position="115"/>
    </location>
</feature>
<evidence type="ECO:0000259" key="13">
    <source>
        <dbReference type="Pfam" id="PF04039"/>
    </source>
</evidence>
<feature type="transmembrane region" description="Helical" evidence="10">
    <location>
        <begin position="209"/>
        <end position="229"/>
    </location>
</feature>
<dbReference type="GO" id="GO:0015297">
    <property type="term" value="F:antiporter activity"/>
    <property type="evidence" value="ECO:0007669"/>
    <property type="project" value="UniProtKB-KW"/>
</dbReference>
<feature type="transmembrane region" description="Helical" evidence="10">
    <location>
        <begin position="507"/>
        <end position="527"/>
    </location>
</feature>
<feature type="transmembrane region" description="Helical" evidence="10">
    <location>
        <begin position="84"/>
        <end position="103"/>
    </location>
</feature>
<keyword evidence="5 9" id="KW-0812">Transmembrane</keyword>
<evidence type="ECO:0000259" key="15">
    <source>
        <dbReference type="Pfam" id="PF20501"/>
    </source>
</evidence>
<feature type="transmembrane region" description="Helical" evidence="10">
    <location>
        <begin position="634"/>
        <end position="652"/>
    </location>
</feature>
<dbReference type="Proteomes" id="UP000265419">
    <property type="component" value="Unassembled WGS sequence"/>
</dbReference>
<feature type="transmembrane region" description="Helical" evidence="10">
    <location>
        <begin position="307"/>
        <end position="326"/>
    </location>
</feature>
<dbReference type="InterPro" id="IPR050616">
    <property type="entry name" value="CPA3_Na-H_Antiporter_A"/>
</dbReference>
<evidence type="ECO:0000259" key="11">
    <source>
        <dbReference type="Pfam" id="PF00361"/>
    </source>
</evidence>
<feature type="transmembrane region" description="Helical" evidence="10">
    <location>
        <begin position="170"/>
        <end position="197"/>
    </location>
</feature>
<feature type="domain" description="Na+/H+ antiporter MnhB subunit-related protein" evidence="13">
    <location>
        <begin position="838"/>
        <end position="959"/>
    </location>
</feature>
<feature type="domain" description="NADH:quinone oxidoreductase/Mrp antiporter transmembrane" evidence="11">
    <location>
        <begin position="135"/>
        <end position="412"/>
    </location>
</feature>
<feature type="transmembrane region" description="Helical" evidence="10">
    <location>
        <begin position="571"/>
        <end position="597"/>
    </location>
</feature>
<dbReference type="Pfam" id="PF00662">
    <property type="entry name" value="Proton_antipo_N"/>
    <property type="match status" value="1"/>
</dbReference>
<gene>
    <name evidence="16" type="ORF">DWB68_12070</name>
</gene>
<evidence type="ECO:0000256" key="1">
    <source>
        <dbReference type="ARBA" id="ARBA00004651"/>
    </source>
</evidence>
<protein>
    <submittedName>
        <fullName evidence="16">Na+/H+ antiporter subunit A</fullName>
    </submittedName>
</protein>
<keyword evidence="17" id="KW-1185">Reference proteome</keyword>